<dbReference type="SUPFAM" id="SSF47384">
    <property type="entry name" value="Homodimeric domain of signal transducing histidine kinase"/>
    <property type="match status" value="1"/>
</dbReference>
<evidence type="ECO:0000313" key="10">
    <source>
        <dbReference type="Proteomes" id="UP000663090"/>
    </source>
</evidence>
<evidence type="ECO:0000256" key="3">
    <source>
        <dbReference type="ARBA" id="ARBA00022553"/>
    </source>
</evidence>
<dbReference type="Pfam" id="PF00512">
    <property type="entry name" value="HisKA"/>
    <property type="match status" value="1"/>
</dbReference>
<dbReference type="Proteomes" id="UP000663090">
    <property type="component" value="Chromosome"/>
</dbReference>
<feature type="domain" description="PAC" evidence="8">
    <location>
        <begin position="345"/>
        <end position="397"/>
    </location>
</feature>
<organism evidence="9 10">
    <name type="scientific">Myxococcus landrumensis</name>
    <dbReference type="NCBI Taxonomy" id="2813577"/>
    <lineage>
        <taxon>Bacteria</taxon>
        <taxon>Pseudomonadati</taxon>
        <taxon>Myxococcota</taxon>
        <taxon>Myxococcia</taxon>
        <taxon>Myxococcales</taxon>
        <taxon>Cystobacterineae</taxon>
        <taxon>Myxococcaceae</taxon>
        <taxon>Myxococcus</taxon>
    </lineage>
</organism>
<dbReference type="Pfam" id="PF08448">
    <property type="entry name" value="PAS_4"/>
    <property type="match status" value="1"/>
</dbReference>
<dbReference type="SUPFAM" id="SSF55785">
    <property type="entry name" value="PYP-like sensor domain (PAS domain)"/>
    <property type="match status" value="3"/>
</dbReference>
<dbReference type="PANTHER" id="PTHR43047">
    <property type="entry name" value="TWO-COMPONENT HISTIDINE PROTEIN KINASE"/>
    <property type="match status" value="1"/>
</dbReference>
<accession>A0ABX7MY15</accession>
<dbReference type="InterPro" id="IPR013767">
    <property type="entry name" value="PAS_fold"/>
</dbReference>
<name>A0ABX7MY15_9BACT</name>
<evidence type="ECO:0000256" key="4">
    <source>
        <dbReference type="ARBA" id="ARBA00022679"/>
    </source>
</evidence>
<keyword evidence="10" id="KW-1185">Reference proteome</keyword>
<dbReference type="SUPFAM" id="SSF55874">
    <property type="entry name" value="ATPase domain of HSP90 chaperone/DNA topoisomerase II/histidine kinase"/>
    <property type="match status" value="1"/>
</dbReference>
<protein>
    <recommendedName>
        <fullName evidence="2">histidine kinase</fullName>
        <ecNumber evidence="2">2.7.13.3</ecNumber>
    </recommendedName>
</protein>
<dbReference type="SMART" id="SM00387">
    <property type="entry name" value="HATPase_c"/>
    <property type="match status" value="1"/>
</dbReference>
<dbReference type="PROSITE" id="PS50109">
    <property type="entry name" value="HIS_KIN"/>
    <property type="match status" value="1"/>
</dbReference>
<dbReference type="SMART" id="SM00091">
    <property type="entry name" value="PAS"/>
    <property type="match status" value="3"/>
</dbReference>
<dbReference type="NCBIfam" id="TIGR00229">
    <property type="entry name" value="sensory_box"/>
    <property type="match status" value="3"/>
</dbReference>
<dbReference type="Gene3D" id="3.30.450.20">
    <property type="entry name" value="PAS domain"/>
    <property type="match status" value="3"/>
</dbReference>
<gene>
    <name evidence="9" type="ORF">JY572_23320</name>
</gene>
<evidence type="ECO:0000259" key="6">
    <source>
        <dbReference type="PROSITE" id="PS50109"/>
    </source>
</evidence>
<dbReference type="InterPro" id="IPR013656">
    <property type="entry name" value="PAS_4"/>
</dbReference>
<keyword evidence="5" id="KW-0418">Kinase</keyword>
<dbReference type="PRINTS" id="PR00344">
    <property type="entry name" value="BCTRLSENSOR"/>
</dbReference>
<sequence length="647" mass="72020">MAGANEEVSAWLDAAVDPLVACDGNERISFLNRAAERLLDWKREDLEGQPVSRLFPQRLHQHGDQSLVRYLLSRRKALGGRPTRVLAHRRDGVEILVELTVGASGQGGQERIILSLRRLHEVIDTLREPLEQPRHQDTARLVETHSSGDDLYRLVVANAPLGIFHYDTTPVITACNELFVTLIGSPKRVLVGLNLLSLRDERMMHCVRETLAGRSAHFEGDYSSVTGHKVTPVHVRFAPCYNDAGEVEGGVGIVEDISERRHAERQRDESLALLRILFDSAPVGLGFLDTNLRYVRVNERLARINGMPAEAHVGKSPCELLGPGGPPTEAMLREALDSGAPVVERQVDTEAVGFPGPRRLLTGSCYPVRTPDGHLLGVGALVEDATQRKLAEEERERLYREAQEAIRVRDDFLSIASHELKTPLTPLSLRLATLERKLERGEHVDPSTLRHARQHLLRMTGLINDLLDASRIEAGRLMLHPQPTRMDSLVEHVLESMEAQRGSHELRFEHPEQAVQVFADPYRLEQVISNLVENALKYSPDGGLIRVTLQTRGELALLSVSDSGIGIPEDQQKLLFERYFRARNVSSRSYGGLGLGLYISRDIVEHHGGRIWVESEVGHGSTFHVALPLLGASSTHPPASQPERRLH</sequence>
<comment type="catalytic activity">
    <reaction evidence="1">
        <text>ATP + protein L-histidine = ADP + protein N-phospho-L-histidine.</text>
        <dbReference type="EC" id="2.7.13.3"/>
    </reaction>
</comment>
<dbReference type="InterPro" id="IPR036890">
    <property type="entry name" value="HATPase_C_sf"/>
</dbReference>
<evidence type="ECO:0000259" key="8">
    <source>
        <dbReference type="PROSITE" id="PS50113"/>
    </source>
</evidence>
<dbReference type="PROSITE" id="PS50113">
    <property type="entry name" value="PAC"/>
    <property type="match status" value="2"/>
</dbReference>
<keyword evidence="4" id="KW-0808">Transferase</keyword>
<dbReference type="PANTHER" id="PTHR43047:SF72">
    <property type="entry name" value="OSMOSENSING HISTIDINE PROTEIN KINASE SLN1"/>
    <property type="match status" value="1"/>
</dbReference>
<dbReference type="EMBL" id="CP071091">
    <property type="protein sequence ID" value="QSQ11340.1"/>
    <property type="molecule type" value="Genomic_DNA"/>
</dbReference>
<dbReference type="PROSITE" id="PS50112">
    <property type="entry name" value="PAS"/>
    <property type="match status" value="1"/>
</dbReference>
<evidence type="ECO:0000256" key="2">
    <source>
        <dbReference type="ARBA" id="ARBA00012438"/>
    </source>
</evidence>
<feature type="domain" description="PAS" evidence="7">
    <location>
        <begin position="4"/>
        <end position="81"/>
    </location>
</feature>
<evidence type="ECO:0000256" key="1">
    <source>
        <dbReference type="ARBA" id="ARBA00000085"/>
    </source>
</evidence>
<dbReference type="CDD" id="cd00130">
    <property type="entry name" value="PAS"/>
    <property type="match status" value="1"/>
</dbReference>
<dbReference type="InterPro" id="IPR004358">
    <property type="entry name" value="Sig_transdc_His_kin-like_C"/>
</dbReference>
<dbReference type="Pfam" id="PF02518">
    <property type="entry name" value="HATPase_c"/>
    <property type="match status" value="1"/>
</dbReference>
<dbReference type="InterPro" id="IPR000700">
    <property type="entry name" value="PAS-assoc_C"/>
</dbReference>
<evidence type="ECO:0000256" key="5">
    <source>
        <dbReference type="ARBA" id="ARBA00022777"/>
    </source>
</evidence>
<dbReference type="Pfam" id="PF00989">
    <property type="entry name" value="PAS"/>
    <property type="match status" value="2"/>
</dbReference>
<dbReference type="CDD" id="cd00075">
    <property type="entry name" value="HATPase"/>
    <property type="match status" value="1"/>
</dbReference>
<dbReference type="InterPro" id="IPR005467">
    <property type="entry name" value="His_kinase_dom"/>
</dbReference>
<dbReference type="EC" id="2.7.13.3" evidence="2"/>
<evidence type="ECO:0000259" key="7">
    <source>
        <dbReference type="PROSITE" id="PS50112"/>
    </source>
</evidence>
<dbReference type="SMART" id="SM00388">
    <property type="entry name" value="HisKA"/>
    <property type="match status" value="1"/>
</dbReference>
<feature type="domain" description="PAC" evidence="8">
    <location>
        <begin position="216"/>
        <end position="269"/>
    </location>
</feature>
<proteinExistence type="predicted"/>
<dbReference type="InterPro" id="IPR003661">
    <property type="entry name" value="HisK_dim/P_dom"/>
</dbReference>
<dbReference type="CDD" id="cd00082">
    <property type="entry name" value="HisKA"/>
    <property type="match status" value="1"/>
</dbReference>
<dbReference type="InterPro" id="IPR003594">
    <property type="entry name" value="HATPase_dom"/>
</dbReference>
<dbReference type="InterPro" id="IPR035965">
    <property type="entry name" value="PAS-like_dom_sf"/>
</dbReference>
<dbReference type="Gene3D" id="1.10.287.130">
    <property type="match status" value="1"/>
</dbReference>
<dbReference type="InterPro" id="IPR000014">
    <property type="entry name" value="PAS"/>
</dbReference>
<reference evidence="9 10" key="1">
    <citation type="submission" date="2021-02" db="EMBL/GenBank/DDBJ databases">
        <title>De Novo genome assembly of isolated myxobacteria.</title>
        <authorList>
            <person name="Stevens D.C."/>
        </authorList>
    </citation>
    <scope>NUCLEOTIDE SEQUENCE [LARGE SCALE GENOMIC DNA]</scope>
    <source>
        <strain evidence="9 10">SCHIC003</strain>
    </source>
</reference>
<keyword evidence="3" id="KW-0597">Phosphoprotein</keyword>
<dbReference type="InterPro" id="IPR036097">
    <property type="entry name" value="HisK_dim/P_sf"/>
</dbReference>
<dbReference type="RefSeq" id="WP_206713095.1">
    <property type="nucleotide sequence ID" value="NZ_CP071091.1"/>
</dbReference>
<evidence type="ECO:0000313" key="9">
    <source>
        <dbReference type="EMBL" id="QSQ11340.1"/>
    </source>
</evidence>
<dbReference type="Gene3D" id="3.30.565.10">
    <property type="entry name" value="Histidine kinase-like ATPase, C-terminal domain"/>
    <property type="match status" value="1"/>
</dbReference>
<feature type="domain" description="Histidine kinase" evidence="6">
    <location>
        <begin position="415"/>
        <end position="631"/>
    </location>
</feature>